<sequence>MSTNSWLESADLVTKYQALNGLNATTATSVGAAPTKPDAAVIVRLTKMNLVWDDLPQLAKLAILWDMGFVQNNPTVDVNALSRIYTRCVGSSDATTRPCDSATTGVYLRQENSNGGRLRPYTRCATANVTMGNIKDSHSSMWAQGR</sequence>
<dbReference type="RefSeq" id="XP_012211604.1">
    <property type="nucleotide sequence ID" value="XM_012356214.1"/>
</dbReference>
<dbReference type="VEuPathDB" id="FungiDB:SPRG_16760"/>
<keyword evidence="2" id="KW-1185">Reference proteome</keyword>
<dbReference type="OrthoDB" id="10655353at2759"/>
<dbReference type="KEGG" id="spar:SPRG_16760"/>
<protein>
    <submittedName>
        <fullName evidence="1">Uncharacterized protein</fullName>
    </submittedName>
</protein>
<reference evidence="1 2" key="1">
    <citation type="journal article" date="2013" name="PLoS Genet.">
        <title>Distinctive expansion of potential virulence genes in the genome of the oomycete fish pathogen Saprolegnia parasitica.</title>
        <authorList>
            <person name="Jiang R.H."/>
            <person name="de Bruijn I."/>
            <person name="Haas B.J."/>
            <person name="Belmonte R."/>
            <person name="Lobach L."/>
            <person name="Christie J."/>
            <person name="van den Ackerveken G."/>
            <person name="Bottin A."/>
            <person name="Bulone V."/>
            <person name="Diaz-Moreno S.M."/>
            <person name="Dumas B."/>
            <person name="Fan L."/>
            <person name="Gaulin E."/>
            <person name="Govers F."/>
            <person name="Grenville-Briggs L.J."/>
            <person name="Horner N.R."/>
            <person name="Levin J.Z."/>
            <person name="Mammella M."/>
            <person name="Meijer H.J."/>
            <person name="Morris P."/>
            <person name="Nusbaum C."/>
            <person name="Oome S."/>
            <person name="Phillips A.J."/>
            <person name="van Rooyen D."/>
            <person name="Rzeszutek E."/>
            <person name="Saraiva M."/>
            <person name="Secombes C.J."/>
            <person name="Seidl M.F."/>
            <person name="Snel B."/>
            <person name="Stassen J.H."/>
            <person name="Sykes S."/>
            <person name="Tripathy S."/>
            <person name="van den Berg H."/>
            <person name="Vega-Arreguin J.C."/>
            <person name="Wawra S."/>
            <person name="Young S.K."/>
            <person name="Zeng Q."/>
            <person name="Dieguez-Uribeondo J."/>
            <person name="Russ C."/>
            <person name="Tyler B.M."/>
            <person name="van West P."/>
        </authorList>
    </citation>
    <scope>NUCLEOTIDE SEQUENCE [LARGE SCALE GENOMIC DNA]</scope>
    <source>
        <strain evidence="1 2">CBS 223.65</strain>
    </source>
</reference>
<evidence type="ECO:0000313" key="2">
    <source>
        <dbReference type="Proteomes" id="UP000030745"/>
    </source>
</evidence>
<evidence type="ECO:0000313" key="1">
    <source>
        <dbReference type="EMBL" id="KDO17688.1"/>
    </source>
</evidence>
<name>A0A067BHT2_SAPPC</name>
<organism evidence="1 2">
    <name type="scientific">Saprolegnia parasitica (strain CBS 223.65)</name>
    <dbReference type="NCBI Taxonomy" id="695850"/>
    <lineage>
        <taxon>Eukaryota</taxon>
        <taxon>Sar</taxon>
        <taxon>Stramenopiles</taxon>
        <taxon>Oomycota</taxon>
        <taxon>Saprolegniomycetes</taxon>
        <taxon>Saprolegniales</taxon>
        <taxon>Saprolegniaceae</taxon>
        <taxon>Saprolegnia</taxon>
    </lineage>
</organism>
<dbReference type="Proteomes" id="UP000030745">
    <property type="component" value="Unassembled WGS sequence"/>
</dbReference>
<dbReference type="GeneID" id="24138352"/>
<accession>A0A067BHT2</accession>
<dbReference type="EMBL" id="KK583591">
    <property type="protein sequence ID" value="KDO17688.1"/>
    <property type="molecule type" value="Genomic_DNA"/>
</dbReference>
<proteinExistence type="predicted"/>
<feature type="non-terminal residue" evidence="1">
    <location>
        <position position="146"/>
    </location>
</feature>
<dbReference type="AlphaFoldDB" id="A0A067BHT2"/>
<gene>
    <name evidence="1" type="ORF">SPRG_16760</name>
</gene>